<accession>A0AAD4GB81</accession>
<reference evidence="1" key="1">
    <citation type="submission" date="2019-10" db="EMBL/GenBank/DDBJ databases">
        <authorList>
            <consortium name="DOE Joint Genome Institute"/>
            <person name="Kuo A."/>
            <person name="Miyauchi S."/>
            <person name="Kiss E."/>
            <person name="Drula E."/>
            <person name="Kohler A."/>
            <person name="Sanchez-Garcia M."/>
            <person name="Andreopoulos B."/>
            <person name="Barry K.W."/>
            <person name="Bonito G."/>
            <person name="Buee M."/>
            <person name="Carver A."/>
            <person name="Chen C."/>
            <person name="Cichocki N."/>
            <person name="Clum A."/>
            <person name="Culley D."/>
            <person name="Crous P.W."/>
            <person name="Fauchery L."/>
            <person name="Girlanda M."/>
            <person name="Hayes R."/>
            <person name="Keri Z."/>
            <person name="LaButti K."/>
            <person name="Lipzen A."/>
            <person name="Lombard V."/>
            <person name="Magnuson J."/>
            <person name="Maillard F."/>
            <person name="Morin E."/>
            <person name="Murat C."/>
            <person name="Nolan M."/>
            <person name="Ohm R."/>
            <person name="Pangilinan J."/>
            <person name="Pereira M."/>
            <person name="Perotto S."/>
            <person name="Peter M."/>
            <person name="Riley R."/>
            <person name="Sitrit Y."/>
            <person name="Stielow B."/>
            <person name="Szollosi G."/>
            <person name="Zifcakova L."/>
            <person name="Stursova M."/>
            <person name="Spatafora J.W."/>
            <person name="Tedersoo L."/>
            <person name="Vaario L.-M."/>
            <person name="Yamada A."/>
            <person name="Yan M."/>
            <person name="Wang P."/>
            <person name="Xu J."/>
            <person name="Bruns T."/>
            <person name="Baldrian P."/>
            <person name="Vilgalys R."/>
            <person name="Henrissat B."/>
            <person name="Grigoriev I.V."/>
            <person name="Hibbett D."/>
            <person name="Nagy L.G."/>
            <person name="Martin F.M."/>
        </authorList>
    </citation>
    <scope>NUCLEOTIDE SEQUENCE</scope>
    <source>
        <strain evidence="1">BED1</strain>
    </source>
</reference>
<gene>
    <name evidence="1" type="ORF">L210DRAFT_877318</name>
</gene>
<dbReference type="AlphaFoldDB" id="A0AAD4GB81"/>
<evidence type="ECO:0000313" key="2">
    <source>
        <dbReference type="Proteomes" id="UP001194468"/>
    </source>
</evidence>
<reference evidence="1" key="2">
    <citation type="journal article" date="2020" name="Nat. Commun.">
        <title>Large-scale genome sequencing of mycorrhizal fungi provides insights into the early evolution of symbiotic traits.</title>
        <authorList>
            <person name="Miyauchi S."/>
            <person name="Kiss E."/>
            <person name="Kuo A."/>
            <person name="Drula E."/>
            <person name="Kohler A."/>
            <person name="Sanchez-Garcia M."/>
            <person name="Morin E."/>
            <person name="Andreopoulos B."/>
            <person name="Barry K.W."/>
            <person name="Bonito G."/>
            <person name="Buee M."/>
            <person name="Carver A."/>
            <person name="Chen C."/>
            <person name="Cichocki N."/>
            <person name="Clum A."/>
            <person name="Culley D."/>
            <person name="Crous P.W."/>
            <person name="Fauchery L."/>
            <person name="Girlanda M."/>
            <person name="Hayes R.D."/>
            <person name="Keri Z."/>
            <person name="LaButti K."/>
            <person name="Lipzen A."/>
            <person name="Lombard V."/>
            <person name="Magnuson J."/>
            <person name="Maillard F."/>
            <person name="Murat C."/>
            <person name="Nolan M."/>
            <person name="Ohm R.A."/>
            <person name="Pangilinan J."/>
            <person name="Pereira M.F."/>
            <person name="Perotto S."/>
            <person name="Peter M."/>
            <person name="Pfister S."/>
            <person name="Riley R."/>
            <person name="Sitrit Y."/>
            <person name="Stielow J.B."/>
            <person name="Szollosi G."/>
            <person name="Zifcakova L."/>
            <person name="Stursova M."/>
            <person name="Spatafora J.W."/>
            <person name="Tedersoo L."/>
            <person name="Vaario L.M."/>
            <person name="Yamada A."/>
            <person name="Yan M."/>
            <person name="Wang P."/>
            <person name="Xu J."/>
            <person name="Bruns T."/>
            <person name="Baldrian P."/>
            <person name="Vilgalys R."/>
            <person name="Dunand C."/>
            <person name="Henrissat B."/>
            <person name="Grigoriev I.V."/>
            <person name="Hibbett D."/>
            <person name="Nagy L.G."/>
            <person name="Martin F.M."/>
        </authorList>
    </citation>
    <scope>NUCLEOTIDE SEQUENCE</scope>
    <source>
        <strain evidence="1">BED1</strain>
    </source>
</reference>
<evidence type="ECO:0000313" key="1">
    <source>
        <dbReference type="EMBL" id="KAF8433332.1"/>
    </source>
</evidence>
<dbReference type="EMBL" id="WHUW01000034">
    <property type="protein sequence ID" value="KAF8433332.1"/>
    <property type="molecule type" value="Genomic_DNA"/>
</dbReference>
<organism evidence="1 2">
    <name type="scientific">Boletus edulis BED1</name>
    <dbReference type="NCBI Taxonomy" id="1328754"/>
    <lineage>
        <taxon>Eukaryota</taxon>
        <taxon>Fungi</taxon>
        <taxon>Dikarya</taxon>
        <taxon>Basidiomycota</taxon>
        <taxon>Agaricomycotina</taxon>
        <taxon>Agaricomycetes</taxon>
        <taxon>Agaricomycetidae</taxon>
        <taxon>Boletales</taxon>
        <taxon>Boletineae</taxon>
        <taxon>Boletaceae</taxon>
        <taxon>Boletoideae</taxon>
        <taxon>Boletus</taxon>
    </lineage>
</organism>
<name>A0AAD4GB81_BOLED</name>
<comment type="caution">
    <text evidence="1">The sequence shown here is derived from an EMBL/GenBank/DDBJ whole genome shotgun (WGS) entry which is preliminary data.</text>
</comment>
<feature type="non-terminal residue" evidence="1">
    <location>
        <position position="1"/>
    </location>
</feature>
<protein>
    <submittedName>
        <fullName evidence="1">Uncharacterized protein</fullName>
    </submittedName>
</protein>
<dbReference type="Proteomes" id="UP001194468">
    <property type="component" value="Unassembled WGS sequence"/>
</dbReference>
<keyword evidence="2" id="KW-1185">Reference proteome</keyword>
<sequence>IVRQMKEWTSPIYAFFEPKPLVEEQNGRHLHLFKCASRSCKTTIRRYHDRSGIRSPWIHQHSLAR</sequence>
<proteinExistence type="predicted"/>